<reference evidence="1 2" key="1">
    <citation type="submission" date="2020-10" db="EMBL/GenBank/DDBJ databases">
        <title>Janibacter indicus TT2 genome sequence.</title>
        <authorList>
            <person name="Lee K."/>
            <person name="Ganzorig M."/>
        </authorList>
    </citation>
    <scope>NUCLEOTIDE SEQUENCE [LARGE SCALE GENOMIC DNA]</scope>
    <source>
        <strain evidence="1 2">TT2</strain>
    </source>
</reference>
<dbReference type="Proteomes" id="UP000593998">
    <property type="component" value="Chromosome"/>
</dbReference>
<evidence type="ECO:0000313" key="1">
    <source>
        <dbReference type="EMBL" id="QOK21370.1"/>
    </source>
</evidence>
<accession>A0A7L9IY70</accession>
<organism evidence="1 2">
    <name type="scientific">Janibacter indicus</name>
    <dbReference type="NCBI Taxonomy" id="857417"/>
    <lineage>
        <taxon>Bacteria</taxon>
        <taxon>Bacillati</taxon>
        <taxon>Actinomycetota</taxon>
        <taxon>Actinomycetes</taxon>
        <taxon>Micrococcales</taxon>
        <taxon>Intrasporangiaceae</taxon>
        <taxon>Janibacter</taxon>
    </lineage>
</organism>
<dbReference type="AlphaFoldDB" id="A0A7L9IY70"/>
<gene>
    <name evidence="1" type="ORF">IGS73_09235</name>
</gene>
<sequence length="103" mass="11209">MLSRPGSRRHFDVGPSEGSVLATGDGLNAKDAQRLSTALDRALWQGRVEEHLRQLHNAAGAVDRQPCPLCGGTGLRRAQVCFSHEHVEEFAGFLRESGGFQIL</sequence>
<protein>
    <submittedName>
        <fullName evidence="1">Uncharacterized protein</fullName>
    </submittedName>
</protein>
<dbReference type="RefSeq" id="WP_192910235.1">
    <property type="nucleotide sequence ID" value="NZ_CP062789.1"/>
</dbReference>
<dbReference type="EMBL" id="CP062789">
    <property type="protein sequence ID" value="QOK21370.1"/>
    <property type="molecule type" value="Genomic_DNA"/>
</dbReference>
<evidence type="ECO:0000313" key="2">
    <source>
        <dbReference type="Proteomes" id="UP000593998"/>
    </source>
</evidence>
<name>A0A7L9IY70_9MICO</name>
<proteinExistence type="predicted"/>